<dbReference type="OrthoDB" id="8062037at2759"/>
<feature type="region of interest" description="Disordered" evidence="5">
    <location>
        <begin position="605"/>
        <end position="624"/>
    </location>
</feature>
<comment type="caution">
    <text evidence="7">The sequence shown here is derived from an EMBL/GenBank/DDBJ whole genome shotgun (WGS) entry which is preliminary data.</text>
</comment>
<dbReference type="EMBL" id="JAEOAQ010000001">
    <property type="protein sequence ID" value="KAG5421400.1"/>
    <property type="molecule type" value="Genomic_DNA"/>
</dbReference>
<proteinExistence type="predicted"/>
<feature type="compositionally biased region" description="Basic and acidic residues" evidence="5">
    <location>
        <begin position="109"/>
        <end position="135"/>
    </location>
</feature>
<evidence type="ECO:0000259" key="6">
    <source>
        <dbReference type="PROSITE" id="PS50089"/>
    </source>
</evidence>
<dbReference type="GeneID" id="93649119"/>
<feature type="region of interest" description="Disordered" evidence="5">
    <location>
        <begin position="876"/>
        <end position="945"/>
    </location>
</feature>
<keyword evidence="1" id="KW-0479">Metal-binding</keyword>
<feature type="compositionally biased region" description="Basic and acidic residues" evidence="5">
    <location>
        <begin position="684"/>
        <end position="699"/>
    </location>
</feature>
<feature type="region of interest" description="Disordered" evidence="5">
    <location>
        <begin position="262"/>
        <end position="289"/>
    </location>
</feature>
<dbReference type="Proteomes" id="UP000669133">
    <property type="component" value="Unassembled WGS sequence"/>
</dbReference>
<keyword evidence="2 4" id="KW-0863">Zinc-finger</keyword>
<dbReference type="AlphaFoldDB" id="A0A8H8DDW5"/>
<feature type="domain" description="RING-type" evidence="6">
    <location>
        <begin position="509"/>
        <end position="534"/>
    </location>
</feature>
<dbReference type="SUPFAM" id="SSF57850">
    <property type="entry name" value="RING/U-box"/>
    <property type="match status" value="1"/>
</dbReference>
<organism evidence="7 8">
    <name type="scientific">Candida metapsilosis</name>
    <dbReference type="NCBI Taxonomy" id="273372"/>
    <lineage>
        <taxon>Eukaryota</taxon>
        <taxon>Fungi</taxon>
        <taxon>Dikarya</taxon>
        <taxon>Ascomycota</taxon>
        <taxon>Saccharomycotina</taxon>
        <taxon>Pichiomycetes</taxon>
        <taxon>Debaryomycetaceae</taxon>
        <taxon>Candida/Lodderomyces clade</taxon>
        <taxon>Candida</taxon>
    </lineage>
</organism>
<feature type="compositionally biased region" description="Basic and acidic residues" evidence="5">
    <location>
        <begin position="92"/>
        <end position="101"/>
    </location>
</feature>
<feature type="compositionally biased region" description="Polar residues" evidence="5">
    <location>
        <begin position="717"/>
        <end position="732"/>
    </location>
</feature>
<feature type="region of interest" description="Disordered" evidence="5">
    <location>
        <begin position="821"/>
        <end position="841"/>
    </location>
</feature>
<feature type="region of interest" description="Disordered" evidence="5">
    <location>
        <begin position="351"/>
        <end position="393"/>
    </location>
</feature>
<sequence length="945" mass="105607">MPTTTARDIQTNNNTPSSTPNTNNQSQTSPSYLQSRSRESHSNFFTRLTNLFNHHTPPTFATETIDQQNPSDSSSSRLKRFFHRIFGKERDLRRKMERNNTNRDVPTGNEERGSDNTESPRIDQNRPTDDPHRQADDDESDFESRVAEFFPDSSYRDSQHNTNHQEETTESNTQANLQPQQSESHPETQSPPDRPFVRPFSTLHNNTAIENRNHETNSNTNTTSQPQPNTNDSSSDNSSNSNNNNTRTDNRAIVITVNYLFSDQNRPDNPNRSGSLVLSLPNNSHNRDPGSIQEFIRIATQMAYSMVMSSLQNQPRGITLNKFESFEKVNVRHFGEEESKVCSICFEEFEGEEEEVEEDEGDGEVNDEDKEDDQAVDDEARKKDANNKSDDKEGFVVRKRRRLVDKTSRLLRRFSRSHTEAIEDGERRTPNSEASSVNGDATTPIASSNASARPTIGTRSSSTTSPTSNSTQSQQPESSTAQPQQTQDPSRPVYLVDVKDPFDHSPIKMPCNHVFGQDCLCEWLKSHSTCPLCRFSVAEPVDSERGSGGPTTARRPGPNGGTGAAAPATGPGLFQGAGLPQPQHTQINGQNYTFYTFPNEALPNLGNAGNGATGGSNNSNDTTQADFTNRLASLLRPALMGQAAREANRAEGASAAATPGATTTTNQEDNASIEPLLRVMQQAREARERMMRAEREARGQQRTVRGGTGVDDRQVRRVQSAQPPSYTQTLRSQNERPFAQLRDTSPGLEGRMRRVTRSGFQSEEDHEENERVTRSRSMNTTSVPDRMRRQRGGNDYEEQERSRSFLPGYSEIMNYIRNGFSGLRNTSSRLNGDGDEDEERRQREMVLHPGGLISMRTPNGIETFTDEEVNRIMNRQNNETSRPSNANAGATDSLNANEAGGNENEDDISELAGNHDDDEEVVGLDERRRRGSLDSLSYHHRNYQS</sequence>
<feature type="region of interest" description="Disordered" evidence="5">
    <location>
        <begin position="92"/>
        <end position="250"/>
    </location>
</feature>
<dbReference type="InterPro" id="IPR013083">
    <property type="entry name" value="Znf_RING/FYVE/PHD"/>
</dbReference>
<evidence type="ECO:0000256" key="3">
    <source>
        <dbReference type="ARBA" id="ARBA00022833"/>
    </source>
</evidence>
<dbReference type="Gene3D" id="3.30.40.10">
    <property type="entry name" value="Zinc/RING finger domain, C3HC4 (zinc finger)"/>
    <property type="match status" value="1"/>
</dbReference>
<feature type="compositionally biased region" description="Polar residues" evidence="5">
    <location>
        <begin position="59"/>
        <end position="76"/>
    </location>
</feature>
<protein>
    <submittedName>
        <fullName evidence="7">SAN1</fullName>
    </submittedName>
</protein>
<feature type="compositionally biased region" description="Basic and acidic residues" evidence="5">
    <location>
        <begin position="421"/>
        <end position="430"/>
    </location>
</feature>
<dbReference type="PROSITE" id="PS50089">
    <property type="entry name" value="ZF_RING_2"/>
    <property type="match status" value="1"/>
</dbReference>
<dbReference type="InterPro" id="IPR001841">
    <property type="entry name" value="Znf_RING"/>
</dbReference>
<dbReference type="RefSeq" id="XP_067550516.1">
    <property type="nucleotide sequence ID" value="XM_067694020.1"/>
</dbReference>
<feature type="compositionally biased region" description="Polar residues" evidence="5">
    <location>
        <begin position="431"/>
        <end position="452"/>
    </location>
</feature>
<feature type="compositionally biased region" description="Low complexity" evidence="5">
    <location>
        <begin position="650"/>
        <end position="665"/>
    </location>
</feature>
<feature type="compositionally biased region" description="Low complexity" evidence="5">
    <location>
        <begin position="458"/>
        <end position="487"/>
    </location>
</feature>
<feature type="region of interest" description="Disordered" evidence="5">
    <location>
        <begin position="421"/>
        <end position="490"/>
    </location>
</feature>
<evidence type="ECO:0000256" key="1">
    <source>
        <dbReference type="ARBA" id="ARBA00022723"/>
    </source>
</evidence>
<keyword evidence="8" id="KW-1185">Reference proteome</keyword>
<gene>
    <name evidence="7" type="ORF">I9W82_000490</name>
</gene>
<dbReference type="GO" id="GO:0008270">
    <property type="term" value="F:zinc ion binding"/>
    <property type="evidence" value="ECO:0007669"/>
    <property type="project" value="UniProtKB-KW"/>
</dbReference>
<keyword evidence="3" id="KW-0862">Zinc</keyword>
<feature type="compositionally biased region" description="Low complexity" evidence="5">
    <location>
        <begin position="216"/>
        <end position="247"/>
    </location>
</feature>
<reference evidence="7 8" key="1">
    <citation type="submission" date="2020-12" db="EMBL/GenBank/DDBJ databases">
        <title>Effect of drift, selection, and recombination on the evolution of hybrid genomes in Candida yeast pathogens.</title>
        <authorList>
            <person name="Mixao V."/>
            <person name="Ksiezopolska E."/>
            <person name="Saus E."/>
            <person name="Boekhout T."/>
            <person name="Gacser A."/>
            <person name="Gabaldon T."/>
        </authorList>
    </citation>
    <scope>NUCLEOTIDE SEQUENCE [LARGE SCALE GENOMIC DNA]</scope>
    <source>
        <strain evidence="7 8">BP57</strain>
    </source>
</reference>
<evidence type="ECO:0000256" key="5">
    <source>
        <dbReference type="SAM" id="MobiDB-lite"/>
    </source>
</evidence>
<feature type="compositionally biased region" description="Acidic residues" evidence="5">
    <location>
        <begin position="351"/>
        <end position="377"/>
    </location>
</feature>
<feature type="compositionally biased region" description="Low complexity" evidence="5">
    <location>
        <begin position="10"/>
        <end position="31"/>
    </location>
</feature>
<feature type="compositionally biased region" description="Polar residues" evidence="5">
    <location>
        <begin position="876"/>
        <end position="894"/>
    </location>
</feature>
<dbReference type="PANTHER" id="PTHR45969">
    <property type="entry name" value="RING ZINC FINGER PROTEIN-RELATED"/>
    <property type="match status" value="1"/>
</dbReference>
<evidence type="ECO:0000256" key="4">
    <source>
        <dbReference type="PROSITE-ProRule" id="PRU00175"/>
    </source>
</evidence>
<evidence type="ECO:0000313" key="7">
    <source>
        <dbReference type="EMBL" id="KAG5421400.1"/>
    </source>
</evidence>
<name>A0A8H8DDW5_9ASCO</name>
<feature type="region of interest" description="Disordered" evidence="5">
    <location>
        <begin position="1"/>
        <end position="40"/>
    </location>
</feature>
<evidence type="ECO:0000313" key="8">
    <source>
        <dbReference type="Proteomes" id="UP000669133"/>
    </source>
</evidence>
<accession>A0A8H8DDW5</accession>
<feature type="compositionally biased region" description="Polar residues" evidence="5">
    <location>
        <begin position="262"/>
        <end position="284"/>
    </location>
</feature>
<feature type="compositionally biased region" description="Basic and acidic residues" evidence="5">
    <location>
        <begin position="378"/>
        <end position="393"/>
    </location>
</feature>
<feature type="region of interest" description="Disordered" evidence="5">
    <location>
        <begin position="55"/>
        <end position="80"/>
    </location>
</feature>
<feature type="compositionally biased region" description="Basic and acidic residues" evidence="5">
    <location>
        <begin position="154"/>
        <end position="167"/>
    </location>
</feature>
<feature type="region of interest" description="Disordered" evidence="5">
    <location>
        <begin position="642"/>
        <end position="802"/>
    </location>
</feature>
<feature type="compositionally biased region" description="Polar residues" evidence="5">
    <location>
        <begin position="170"/>
        <end position="191"/>
    </location>
</feature>
<feature type="region of interest" description="Disordered" evidence="5">
    <location>
        <begin position="540"/>
        <end position="587"/>
    </location>
</feature>
<dbReference type="Pfam" id="PF13639">
    <property type="entry name" value="zf-RING_2"/>
    <property type="match status" value="1"/>
</dbReference>
<evidence type="ECO:0000256" key="2">
    <source>
        <dbReference type="ARBA" id="ARBA00022771"/>
    </source>
</evidence>